<dbReference type="RefSeq" id="WP_377941900.1">
    <property type="nucleotide sequence ID" value="NZ_JBHUCX010000017.1"/>
</dbReference>
<evidence type="ECO:0000313" key="2">
    <source>
        <dbReference type="EMBL" id="MFD1674131.1"/>
    </source>
</evidence>
<reference evidence="3" key="1">
    <citation type="journal article" date="2019" name="Int. J. Syst. Evol. Microbiol.">
        <title>The Global Catalogue of Microorganisms (GCM) 10K type strain sequencing project: providing services to taxonomists for standard genome sequencing and annotation.</title>
        <authorList>
            <consortium name="The Broad Institute Genomics Platform"/>
            <consortium name="The Broad Institute Genome Sequencing Center for Infectious Disease"/>
            <person name="Wu L."/>
            <person name="Ma J."/>
        </authorList>
    </citation>
    <scope>NUCLEOTIDE SEQUENCE [LARGE SCALE GENOMIC DNA]</scope>
    <source>
        <strain evidence="3">CGMCC 1.12286</strain>
    </source>
</reference>
<proteinExistence type="predicted"/>
<dbReference type="Proteomes" id="UP001597079">
    <property type="component" value="Unassembled WGS sequence"/>
</dbReference>
<comment type="caution">
    <text evidence="2">The sequence shown here is derived from an EMBL/GenBank/DDBJ whole genome shotgun (WGS) entry which is preliminary data.</text>
</comment>
<dbReference type="EMBL" id="JBHUCX010000017">
    <property type="protein sequence ID" value="MFD1674131.1"/>
    <property type="molecule type" value="Genomic_DNA"/>
</dbReference>
<evidence type="ECO:0000256" key="1">
    <source>
        <dbReference type="SAM" id="MobiDB-lite"/>
    </source>
</evidence>
<keyword evidence="3" id="KW-1185">Reference proteome</keyword>
<sequence length="1569" mass="168071">MGRKTKLWASLGLAALAGVTAVSVMIQSAFAYSVYPASGQLGYGVLVKPYGNYEIDGGDSVLMHSAGYPELDNQSVKMMKTYGIVDGDSLGEQQFTQADVQGENADNGYLLIGSEAAGSSNLKDWVNRLGGNLSYVEQYLSQNGFNDMTGQDQTNFNTFEFASFSAVMTACAASVTENDETATGQTDAEGNEIYKSVRHIQTTNPPTADSISISGSGTASTKLTLTSTEDIPSGDYTHHYDAVKVTNTSTGESTWIVGVDDSDMSDMTTESGGDGKQTDSITLDTSDLVSGDYSASFFVRDGVDRVSSEPATTTFSIGGDIGTGNTIQLSANPTSLNVGQSSTLTATASSISANDYIKILDSALDNTLPGNKSSYSDGVIGESNLTTSATYDKTGSVSYVAQEINKTTGAIDAQSPPVTVTWTAPAVSITLSPSSDTQVQSGTPVTISYQTTGLISGEFVVVQAITNNGAKDVWYDSGDKNASNFEYETESPVNGASVSVRYVATIYDGALDNLATAYSGTIMWVSQKPTITITANPQSNVPGEPAEIQYTVNTLSPGDTISVVGTGGTKPWNVSKQTNYVEQYQQIENPAAGQSIATNYTAYIYDSSGNVISSSTTSVNWTNDWNGTINLTASPTLLQTYKSTTLTATTTQAIPSGYSLIVMDTTTGQTVGASSSSPATVQYTNANAETDQFEAFITDGYENLGQPSNTVSVQWVGASVTASPTLLPINQTSTVTANDQNKPSGDWLILFDETTGQVLGSTQGASISSQQTESTAQTEKYIAYVSTSKDVSDAYVTSDTASVDWYGVTLSATPVSLPVGTSTKLTAATQNLPAGYVLNIENQTTGKVLAEGDLSQTTLTTTDAQSTPQTDKYIATIVKPPKTGYGLWAAVTSQADMYSTDYNWSYFDPTATPDGAAVYEDGKWISEGNPNDDPDVTSLVYDAQDGYTWAGTANSGVAYWDGTKWVNAGAPSDSSSIVKLIYNSSSGQVWAQTATGISYWNGSSWIETTFPTWSGAEPAYLTTGPNNEMIMIVQQWQAKAEIDVWDGTEWTTKFTFDLSADIPGTWGLDGVAYSNDQLYIIEYYETTHKGSASTVRQSFENIYGTQFSTLSSTSSWTEDNVYYQFDWNDYNDYYFDELQTGGESGSGNINGTTEFLGTSPSGDIYIQVNGWVEGISVRGGGLIEAKPEQEPIYTWNGSTNVITGYQTELETENGESEPQWSCGQSIFYTLPQAFATDGTNDYVGWSQDNYPGIETYDVTENYGDQKSSYPTGPAMGPTDNNASSVTALAWNSNTDEDTAQATPLQTSDPVSVTWYQWQLSLNADPTKLPTGSPTTLTATSSGAPSGSYIEIYDETADKVVGTSAADATDYSTTYTESAPTTDIFVAYFIDQASGNQLQNSNTQDVQWTQIPLTLSDAEVYHTDAWLANLNAYNKKYQTVDPSLVRSLSDFWAGEELKFKVLPSIKSISEAQVTIDGLQLSPYAPANPPENFWGPVTIPLTMDPSTGYLEANTDPSWQPWLQYIEDGTYQVSFNVKSDDNQVASATASFTIDAPWAGNDPRSYYHEHQAY</sequence>
<feature type="region of interest" description="Disordered" evidence="1">
    <location>
        <begin position="1261"/>
        <end position="1283"/>
    </location>
</feature>
<protein>
    <submittedName>
        <fullName evidence="2">Uncharacterized protein</fullName>
    </submittedName>
</protein>
<evidence type="ECO:0000313" key="3">
    <source>
        <dbReference type="Proteomes" id="UP001597079"/>
    </source>
</evidence>
<feature type="region of interest" description="Disordered" evidence="1">
    <location>
        <begin position="256"/>
        <end position="281"/>
    </location>
</feature>
<accession>A0ABW4JCR0</accession>
<name>A0ABW4JCR0_9BACL</name>
<gene>
    <name evidence="2" type="ORF">ACFSB2_05320</name>
</gene>
<organism evidence="2 3">
    <name type="scientific">Alicyclobacillus fodiniaquatilis</name>
    <dbReference type="NCBI Taxonomy" id="1661150"/>
    <lineage>
        <taxon>Bacteria</taxon>
        <taxon>Bacillati</taxon>
        <taxon>Bacillota</taxon>
        <taxon>Bacilli</taxon>
        <taxon>Bacillales</taxon>
        <taxon>Alicyclobacillaceae</taxon>
        <taxon>Alicyclobacillus</taxon>
    </lineage>
</organism>